<dbReference type="PANTHER" id="PTHR36015:SF6">
    <property type="entry name" value="HOLLIDAY JUNCTION RESOLVASE MOC1, CHLOROPLASTIC-RELATED"/>
    <property type="match status" value="1"/>
</dbReference>
<dbReference type="SUPFAM" id="SSF53098">
    <property type="entry name" value="Ribonuclease H-like"/>
    <property type="match status" value="1"/>
</dbReference>
<dbReference type="EMBL" id="LR798465">
    <property type="protein sequence ID" value="CAB5238764.1"/>
    <property type="molecule type" value="Genomic_DNA"/>
</dbReference>
<dbReference type="CDD" id="cd22992">
    <property type="entry name" value="MOC1"/>
    <property type="match status" value="1"/>
</dbReference>
<proteinExistence type="predicted"/>
<dbReference type="GO" id="GO:0003676">
    <property type="term" value="F:nucleic acid binding"/>
    <property type="evidence" value="ECO:0007669"/>
    <property type="project" value="InterPro"/>
</dbReference>
<dbReference type="Gene3D" id="3.30.420.10">
    <property type="entry name" value="Ribonuclease H-like superfamily/Ribonuclease H"/>
    <property type="match status" value="1"/>
</dbReference>
<reference evidence="1" key="1">
    <citation type="submission" date="2020-05" db="EMBL/GenBank/DDBJ databases">
        <authorList>
            <person name="Chiriac C."/>
            <person name="Salcher M."/>
            <person name="Ghai R."/>
            <person name="Kavagutti S V."/>
        </authorList>
    </citation>
    <scope>NUCLEOTIDE SEQUENCE</scope>
</reference>
<dbReference type="PANTHER" id="PTHR36015">
    <property type="entry name" value="HOLLIDAY JUNCTION RESOLVASE MOC1, CHLOROPLASTIC-RELATED"/>
    <property type="match status" value="1"/>
</dbReference>
<sequence length="154" mass="16404">MRTIGIDIGLNGAIALVEGGQLLEVHDMPTFSMERNGKNKRMVNAAELARLIRQAAPASAYLERLNAMPGQGVTSMFSMGQSLGVVLGILAALDIPTTTIPPRTWQKALDVPQGKDGSRYRAAQLFPAHAAQFARVKDDGRSDAALIAAYGASR</sequence>
<accession>A0A6J7XN56</accession>
<organism evidence="1">
    <name type="scientific">uncultured Caudovirales phage</name>
    <dbReference type="NCBI Taxonomy" id="2100421"/>
    <lineage>
        <taxon>Viruses</taxon>
        <taxon>Duplodnaviria</taxon>
        <taxon>Heunggongvirae</taxon>
        <taxon>Uroviricota</taxon>
        <taxon>Caudoviricetes</taxon>
        <taxon>Peduoviridae</taxon>
        <taxon>Maltschvirus</taxon>
        <taxon>Maltschvirus maltsch</taxon>
    </lineage>
</organism>
<protein>
    <submittedName>
        <fullName evidence="1">Uncharacterized protein</fullName>
    </submittedName>
</protein>
<dbReference type="InterPro" id="IPR045290">
    <property type="entry name" value="MOC1-like"/>
</dbReference>
<gene>
    <name evidence="1" type="ORF">UFOVP751_6</name>
</gene>
<dbReference type="InterPro" id="IPR036397">
    <property type="entry name" value="RNaseH_sf"/>
</dbReference>
<dbReference type="InterPro" id="IPR012337">
    <property type="entry name" value="RNaseH-like_sf"/>
</dbReference>
<dbReference type="GO" id="GO:0008821">
    <property type="term" value="F:crossover junction DNA endonuclease activity"/>
    <property type="evidence" value="ECO:0007669"/>
    <property type="project" value="InterPro"/>
</dbReference>
<name>A0A6J7XN56_9CAUD</name>
<evidence type="ECO:0000313" key="1">
    <source>
        <dbReference type="EMBL" id="CAB5238764.1"/>
    </source>
</evidence>